<keyword evidence="2" id="KW-0560">Oxidoreductase</keyword>
<evidence type="ECO:0000256" key="1">
    <source>
        <dbReference type="ARBA" id="ARBA00006484"/>
    </source>
</evidence>
<dbReference type="PANTHER" id="PTHR43669">
    <property type="entry name" value="5-KETO-D-GLUCONATE 5-REDUCTASE"/>
    <property type="match status" value="1"/>
</dbReference>
<gene>
    <name evidence="3" type="ORF">O1433_10455</name>
</gene>
<dbReference type="GO" id="GO:0016491">
    <property type="term" value="F:oxidoreductase activity"/>
    <property type="evidence" value="ECO:0007669"/>
    <property type="project" value="UniProtKB-KW"/>
</dbReference>
<evidence type="ECO:0000313" key="3">
    <source>
        <dbReference type="EMBL" id="MCZ2687916.1"/>
    </source>
</evidence>
<dbReference type="Pfam" id="PF00106">
    <property type="entry name" value="adh_short"/>
    <property type="match status" value="1"/>
</dbReference>
<proteinExistence type="inferred from homology"/>
<dbReference type="SUPFAM" id="SSF51735">
    <property type="entry name" value="NAD(P)-binding Rossmann-fold domains"/>
    <property type="match status" value="1"/>
</dbReference>
<dbReference type="InterPro" id="IPR036291">
    <property type="entry name" value="NAD(P)-bd_dom_sf"/>
</dbReference>
<comment type="caution">
    <text evidence="3">The sequence shown here is derived from an EMBL/GenBank/DDBJ whole genome shotgun (WGS) entry which is preliminary data.</text>
</comment>
<evidence type="ECO:0000256" key="2">
    <source>
        <dbReference type="ARBA" id="ARBA00023002"/>
    </source>
</evidence>
<dbReference type="InterPro" id="IPR002347">
    <property type="entry name" value="SDR_fam"/>
</dbReference>
<dbReference type="CDD" id="cd05233">
    <property type="entry name" value="SDR_c"/>
    <property type="match status" value="1"/>
</dbReference>
<dbReference type="Proteomes" id="UP001079672">
    <property type="component" value="Unassembled WGS sequence"/>
</dbReference>
<accession>A0A9Q4JHT0</accession>
<dbReference type="Gene3D" id="3.40.50.720">
    <property type="entry name" value="NAD(P)-binding Rossmann-like Domain"/>
    <property type="match status" value="1"/>
</dbReference>
<organism evidence="3 4">
    <name type="scientific">Bacteroides fragilis</name>
    <dbReference type="NCBI Taxonomy" id="817"/>
    <lineage>
        <taxon>Bacteria</taxon>
        <taxon>Pseudomonadati</taxon>
        <taxon>Bacteroidota</taxon>
        <taxon>Bacteroidia</taxon>
        <taxon>Bacteroidales</taxon>
        <taxon>Bacteroidaceae</taxon>
        <taxon>Bacteroides</taxon>
    </lineage>
</organism>
<reference evidence="3" key="1">
    <citation type="submission" date="2022-12" db="EMBL/GenBank/DDBJ databases">
        <title>Development of a Multilocus Sequence Typing Scheme for Bacteroides fragilis Based on Whole Genome Sequencing Data and Clinical Application.</title>
        <authorList>
            <person name="Nielsen F.D."/>
            <person name="Justesen U.S."/>
        </authorList>
    </citation>
    <scope>NUCLEOTIDE SEQUENCE</scope>
    <source>
        <strain evidence="3">BF_AM_ODE_DK_2015_4</strain>
    </source>
</reference>
<evidence type="ECO:0000313" key="4">
    <source>
        <dbReference type="Proteomes" id="UP001079672"/>
    </source>
</evidence>
<comment type="similarity">
    <text evidence="1">Belongs to the short-chain dehydrogenases/reductases (SDR) family.</text>
</comment>
<name>A0A9Q4JHT0_BACFG</name>
<dbReference type="EMBL" id="JAPTZU010000005">
    <property type="protein sequence ID" value="MCZ2687916.1"/>
    <property type="molecule type" value="Genomic_DNA"/>
</dbReference>
<protein>
    <submittedName>
        <fullName evidence="3">SDR family NAD(P)-dependent oxidoreductase</fullName>
    </submittedName>
</protein>
<dbReference type="PANTHER" id="PTHR43669:SF3">
    <property type="entry name" value="ALCOHOL DEHYDROGENASE, PUTATIVE (AFU_ORTHOLOGUE AFUA_3G03445)-RELATED"/>
    <property type="match status" value="1"/>
</dbReference>
<dbReference type="RefSeq" id="WP_269107256.1">
    <property type="nucleotide sequence ID" value="NZ_JAPTZU010000005.1"/>
</dbReference>
<dbReference type="AlphaFoldDB" id="A0A9Q4JHT0"/>
<sequence length="93" mass="9998">MTRNLFEGKNVLVVGGNSGIGLAAAKAFSQEGANLIITGRNVETLTSKADEIGGRTSAYQCDVTDMEQIKDLVVKVELEFGYIDVQKSWSVSN</sequence>